<evidence type="ECO:0000313" key="6">
    <source>
        <dbReference type="EMBL" id="CAE0368386.1"/>
    </source>
</evidence>
<evidence type="ECO:0000256" key="4">
    <source>
        <dbReference type="SAM" id="MobiDB-lite"/>
    </source>
</evidence>
<dbReference type="EMBL" id="HBIJ01013502">
    <property type="protein sequence ID" value="CAE0368386.1"/>
    <property type="molecule type" value="Transcribed_RNA"/>
</dbReference>
<dbReference type="GO" id="GO:0016887">
    <property type="term" value="F:ATP hydrolysis activity"/>
    <property type="evidence" value="ECO:0007669"/>
    <property type="project" value="InterPro"/>
</dbReference>
<dbReference type="GO" id="GO:0051276">
    <property type="term" value="P:chromosome organization"/>
    <property type="evidence" value="ECO:0007669"/>
    <property type="project" value="InterPro"/>
</dbReference>
<dbReference type="Gene3D" id="3.40.50.300">
    <property type="entry name" value="P-loop containing nucleotide triphosphate hydrolases"/>
    <property type="match status" value="2"/>
</dbReference>
<evidence type="ECO:0000256" key="2">
    <source>
        <dbReference type="PIRNR" id="PIRNR005719"/>
    </source>
</evidence>
<comment type="similarity">
    <text evidence="2">Belongs to the SMC family.</text>
</comment>
<feature type="region of interest" description="Disordered" evidence="4">
    <location>
        <begin position="1226"/>
        <end position="1261"/>
    </location>
</feature>
<feature type="coiled-coil region" evidence="3">
    <location>
        <begin position="219"/>
        <end position="256"/>
    </location>
</feature>
<feature type="domain" description="SMC hinge" evidence="5">
    <location>
        <begin position="524"/>
        <end position="648"/>
    </location>
</feature>
<accession>A0A7S3NLP2</accession>
<organism evidence="6">
    <name type="scientific">Aureoumbra lagunensis</name>
    <dbReference type="NCBI Taxonomy" id="44058"/>
    <lineage>
        <taxon>Eukaryota</taxon>
        <taxon>Sar</taxon>
        <taxon>Stramenopiles</taxon>
        <taxon>Ochrophyta</taxon>
        <taxon>Pelagophyceae</taxon>
        <taxon>Pelagomonadales</taxon>
        <taxon>Aureoumbra</taxon>
    </lineage>
</organism>
<reference evidence="6" key="1">
    <citation type="submission" date="2021-01" db="EMBL/GenBank/DDBJ databases">
        <authorList>
            <person name="Corre E."/>
            <person name="Pelletier E."/>
            <person name="Niang G."/>
            <person name="Scheremetjew M."/>
            <person name="Finn R."/>
            <person name="Kale V."/>
            <person name="Holt S."/>
            <person name="Cochrane G."/>
            <person name="Meng A."/>
            <person name="Brown T."/>
            <person name="Cohen L."/>
        </authorList>
    </citation>
    <scope>NUCLEOTIDE SEQUENCE</scope>
    <source>
        <strain evidence="6">CCMP1510</strain>
    </source>
</reference>
<dbReference type="GO" id="GO:0005524">
    <property type="term" value="F:ATP binding"/>
    <property type="evidence" value="ECO:0007669"/>
    <property type="project" value="InterPro"/>
</dbReference>
<dbReference type="Pfam" id="PF06470">
    <property type="entry name" value="SMC_hinge"/>
    <property type="match status" value="1"/>
</dbReference>
<evidence type="ECO:0000256" key="3">
    <source>
        <dbReference type="SAM" id="Coils"/>
    </source>
</evidence>
<dbReference type="InterPro" id="IPR036277">
    <property type="entry name" value="SMC_hinge_sf"/>
</dbReference>
<keyword evidence="2" id="KW-0539">Nucleus</keyword>
<keyword evidence="1 3" id="KW-0175">Coiled coil</keyword>
<dbReference type="PANTHER" id="PTHR43977">
    <property type="entry name" value="STRUCTURAL MAINTENANCE OF CHROMOSOMES PROTEIN 3"/>
    <property type="match status" value="1"/>
</dbReference>
<name>A0A7S3NLP2_9STRA</name>
<dbReference type="PIRSF" id="PIRSF005719">
    <property type="entry name" value="SMC"/>
    <property type="match status" value="1"/>
</dbReference>
<dbReference type="InterPro" id="IPR024704">
    <property type="entry name" value="SMC"/>
</dbReference>
<dbReference type="SUPFAM" id="SSF52540">
    <property type="entry name" value="P-loop containing nucleoside triphosphate hydrolases"/>
    <property type="match status" value="1"/>
</dbReference>
<dbReference type="InterPro" id="IPR010935">
    <property type="entry name" value="SMC_hinge"/>
</dbReference>
<dbReference type="GO" id="GO:0005694">
    <property type="term" value="C:chromosome"/>
    <property type="evidence" value="ECO:0007669"/>
    <property type="project" value="InterPro"/>
</dbReference>
<dbReference type="InterPro" id="IPR027417">
    <property type="entry name" value="P-loop_NTPase"/>
</dbReference>
<dbReference type="Gene3D" id="1.20.1060.20">
    <property type="match status" value="1"/>
</dbReference>
<feature type="coiled-coil region" evidence="3">
    <location>
        <begin position="883"/>
        <end position="910"/>
    </location>
</feature>
<proteinExistence type="inferred from homology"/>
<dbReference type="SUPFAM" id="SSF75553">
    <property type="entry name" value="Smc hinge domain"/>
    <property type="match status" value="1"/>
</dbReference>
<dbReference type="InterPro" id="IPR003395">
    <property type="entry name" value="RecF/RecN/SMC_N"/>
</dbReference>
<feature type="compositionally biased region" description="Low complexity" evidence="4">
    <location>
        <begin position="1237"/>
        <end position="1252"/>
    </location>
</feature>
<dbReference type="GO" id="GO:0005634">
    <property type="term" value="C:nucleus"/>
    <property type="evidence" value="ECO:0007669"/>
    <property type="project" value="UniProtKB-SubCell"/>
</dbReference>
<dbReference type="SMART" id="SM00968">
    <property type="entry name" value="SMC_hinge"/>
    <property type="match status" value="1"/>
</dbReference>
<evidence type="ECO:0000256" key="1">
    <source>
        <dbReference type="ARBA" id="ARBA00023054"/>
    </source>
</evidence>
<feature type="coiled-coil region" evidence="3">
    <location>
        <begin position="685"/>
        <end position="726"/>
    </location>
</feature>
<feature type="coiled-coil region" evidence="3">
    <location>
        <begin position="349"/>
        <end position="376"/>
    </location>
</feature>
<dbReference type="Pfam" id="PF02463">
    <property type="entry name" value="SMC_N"/>
    <property type="match status" value="1"/>
</dbReference>
<comment type="subcellular location">
    <subcellularLocation>
        <location evidence="2">Nucleus</location>
    </subcellularLocation>
</comment>
<sequence>MQLEESRPALSIKRLTISGFRSFRPLEEQVLGGGMLSVGSQKMNKNMTTDEQEWSEGQNVVIGRNGSGKSNVLDAVEFVLLGPRFYTLRYEERQRLLHEGRPGAGVLSAFVEIVLRNPLGRIPIQGQELIIRRALGLKKDEFFVNRRRVIKKEVESLLETAGFNRANPYYVVQQGQVQALCVMKESQRLDLIKAVAGASVYESDKALANNALHETVIKRQKIAQVVQSLQNRLSTLEKEKLELQAYEQAIRRGRELRAAIARLQIFQAESQLETLDEAGTALAAEAHAAYGRKRQADDQFESTQQLFEARLAALSSSREYIANLADAKAQRQIKYDALRTELEQLDIAIALDQRRCHRAQRTLQRLRTETASLQSQLDDTLPPMHDDIPANNDFSANDQITQATHAVFTATRAANEAGQRFKAAVKAIQAHREGPLALARAESQTSRNAVTQAANNAALASARLNSARRDKQHCEDTLFLARREMDQARRALISNDLTSNSSRSLMPRDVFNGLETVEAMENQIGYHGPLAAHLRLVDEKYRQAIEAAAGPRLWHVLVDDDIIASKLLEHLQNRQSGRLSFIPLNRLSENGDDDTNFSAHILKHPDLVPLRTAALEEETQSSGIEKAFNLVFGSTLLARSLDVATRIARDYDSVTLDGDRVSRRGVVTGGFRDPTRSALDAWNHFANAKAEFLQAQNTLDSAQNELDAAIQNATRADKVLAEAEARRNAARRSHDAAHLDAAALADTASRLEAEKRAAVHERLATARRTLHSLLSGETINQHEEEQQQDRIASLAQTLTHDLGKRQLDLQQRLGFFVHSQSEFEDSMEISSASDENDKDIDAFDAREAEARLDRRNLIAAQLAALELEQKAESDDLLPTINSEAKLETEVNRARSALAQARSIASELDEELCDVSGRLEQNAALRAEASSAREEAALALSRRALDAVELNPNDAGRSIDDLLAELEICDSEGGAAVGHINNKALDDFLGLQDQRRDLSKRLSELDQGRDAVHGLVTGLDARKDAAVERTFEAVASHFSQVFQELEPAGRARLSLIRKVPSLPSQDSEMNAAGTTNLTPGEEALIGVRVQVHFPGDHRQVSGVAQDAVEQHQLDQLSGGQKTIVALALLFALQRADPAPFYLFDEIDANLDTTHRAALARLIHNQAHAQVNPAQFITTTFHPELIQNADAFFGISLSGAATGHKASRLLPATKKDALTFVSKATATPLHTNSGNVGAPFPSSSSMKRPRSPTSNVDDENNNE</sequence>
<protein>
    <recommendedName>
        <fullName evidence="2">Structural maintenance of chromosomes protein</fullName>
    </recommendedName>
</protein>
<gene>
    <name evidence="6" type="ORF">ALAG00032_LOCUS9149</name>
</gene>
<dbReference type="Gene3D" id="3.30.70.1620">
    <property type="match status" value="1"/>
</dbReference>
<evidence type="ECO:0000259" key="5">
    <source>
        <dbReference type="SMART" id="SM00968"/>
    </source>
</evidence>
<dbReference type="AlphaFoldDB" id="A0A7S3NLP2"/>